<dbReference type="Ensembl" id="ENSPANT00000077273.1">
    <property type="protein sequence ID" value="ENSPANP00000051761.1"/>
    <property type="gene ID" value="ENSPANG00000042238.1"/>
</dbReference>
<proteinExistence type="predicted"/>
<evidence type="ECO:0000313" key="1">
    <source>
        <dbReference type="Ensembl" id="ENSPANP00000051761.1"/>
    </source>
</evidence>
<organism evidence="1 2">
    <name type="scientific">Papio anubis</name>
    <name type="common">Olive baboon</name>
    <dbReference type="NCBI Taxonomy" id="9555"/>
    <lineage>
        <taxon>Eukaryota</taxon>
        <taxon>Metazoa</taxon>
        <taxon>Chordata</taxon>
        <taxon>Craniata</taxon>
        <taxon>Vertebrata</taxon>
        <taxon>Euteleostomi</taxon>
        <taxon>Mammalia</taxon>
        <taxon>Eutheria</taxon>
        <taxon>Euarchontoglires</taxon>
        <taxon>Primates</taxon>
        <taxon>Haplorrhini</taxon>
        <taxon>Catarrhini</taxon>
        <taxon>Cercopithecidae</taxon>
        <taxon>Cercopithecinae</taxon>
        <taxon>Papio</taxon>
    </lineage>
</organism>
<dbReference type="Proteomes" id="UP000028761">
    <property type="component" value="Chromosome 3"/>
</dbReference>
<dbReference type="GeneTree" id="ENSGT01030000240124"/>
<accession>A0A8I5NQX0</accession>
<protein>
    <submittedName>
        <fullName evidence="1">Uncharacterized protein</fullName>
    </submittedName>
</protein>
<dbReference type="AlphaFoldDB" id="A0A8I5NQX0"/>
<evidence type="ECO:0000313" key="2">
    <source>
        <dbReference type="Proteomes" id="UP000028761"/>
    </source>
</evidence>
<reference evidence="1" key="3">
    <citation type="submission" date="2025-09" db="UniProtKB">
        <authorList>
            <consortium name="Ensembl"/>
        </authorList>
    </citation>
    <scope>IDENTIFICATION</scope>
</reference>
<keyword evidence="2" id="KW-1185">Reference proteome</keyword>
<dbReference type="OMA" id="WSILTEC"/>
<name>A0A8I5NQX0_PAPAN</name>
<sequence length="172" mass="18773">MVRLEFVPSGVQLCPEFFPSGGFVVSLTSGVMLQTFAVSVTSLIGGTSGVVCFPSEFVVLLTSGMKPQTLAVSVTAYKGSLDPKSDQQQDLSRRAKEKSFHSVEGDPSGLLLLAWVASFCFLIWPCPRPADWSILQSADLSILQSADWYILLIGPFFRELIGPFYRVLIGLF</sequence>
<reference evidence="1" key="2">
    <citation type="submission" date="2025-08" db="UniProtKB">
        <authorList>
            <consortium name="Ensembl"/>
        </authorList>
    </citation>
    <scope>IDENTIFICATION</scope>
</reference>
<reference evidence="1 2" key="1">
    <citation type="submission" date="2012-03" db="EMBL/GenBank/DDBJ databases">
        <title>Whole Genome Assembly of Papio anubis.</title>
        <authorList>
            <person name="Liu Y.L."/>
            <person name="Abraham K.A."/>
            <person name="Akbar H.A."/>
            <person name="Ali S.A."/>
            <person name="Anosike U.A."/>
            <person name="Aqrawi P.A."/>
            <person name="Arias F.A."/>
            <person name="Attaway T.A."/>
            <person name="Awwad R.A."/>
            <person name="Babu C.B."/>
            <person name="Bandaranaike D.B."/>
            <person name="Battles P.B."/>
            <person name="Bell A.B."/>
            <person name="Beltran B.B."/>
            <person name="Berhane-Mersha D.B."/>
            <person name="Bess C.B."/>
            <person name="Bickham C.B."/>
            <person name="Bolden T.B."/>
            <person name="Carter K.C."/>
            <person name="Chau D.C."/>
            <person name="Chavez A.C."/>
            <person name="Clerc-Blankenburg K.C."/>
            <person name="Coyle M.C."/>
            <person name="Dao M.D."/>
            <person name="Davila M.L.D."/>
            <person name="Davy-Carroll L.D."/>
            <person name="Denson S.D."/>
            <person name="Dinh H.D."/>
            <person name="Fernandez S.F."/>
            <person name="Fernando P.F."/>
            <person name="Forbes L.F."/>
            <person name="Francis C.F."/>
            <person name="Francisco L.F."/>
            <person name="Fu Q.F."/>
            <person name="Garcia-Iii R.G."/>
            <person name="Garrett T.G."/>
            <person name="Gross S.G."/>
            <person name="Gubbala S.G."/>
            <person name="Hirani K.H."/>
            <person name="Hogues M.H."/>
            <person name="Hollins B.H."/>
            <person name="Jackson L.J."/>
            <person name="Javaid M.J."/>
            <person name="Jhangiani S.J."/>
            <person name="Johnson A.J."/>
            <person name="Johnson B.J."/>
            <person name="Jones J.J."/>
            <person name="Joshi V.J."/>
            <person name="Kalu J.K."/>
            <person name="Khan N.K."/>
            <person name="Korchina V.K."/>
            <person name="Kovar C.K."/>
            <person name="Lago L.L."/>
            <person name="Lara F.L."/>
            <person name="Le T.-K.L."/>
            <person name="Lee S.L."/>
            <person name="Legall-Iii F.L."/>
            <person name="Lemon S.L."/>
            <person name="Liu J.L."/>
            <person name="Liu Y.-S.L."/>
            <person name="Liyanage D.L."/>
            <person name="Lopez J.L."/>
            <person name="Lorensuhewa L.L."/>
            <person name="Mata R.M."/>
            <person name="Mathew T.M."/>
            <person name="Mercado C.M."/>
            <person name="Mercado I.M."/>
            <person name="Morales K.M."/>
            <person name="Morgan M.M."/>
            <person name="Munidasa M.M."/>
            <person name="Ngo D.N."/>
            <person name="Nguyen L.N."/>
            <person name="Nguyen T.N."/>
            <person name="Nguyen N.N."/>
            <person name="Obregon M.O."/>
            <person name="Okwuonu G.O."/>
            <person name="Ongeri F.O."/>
            <person name="Onwere C.O."/>
            <person name="Osifeso I.O."/>
            <person name="Parra A.P."/>
            <person name="Patil S.P."/>
            <person name="Perez A.P."/>
            <person name="Perez Y.P."/>
            <person name="Pham C.P."/>
            <person name="Pu L.-L.P."/>
            <person name="Puazo M.P."/>
            <person name="Quiroz J.Q."/>
            <person name="Rouhana J.R."/>
            <person name="Ruiz M.R."/>
            <person name="Ruiz S.-J.R."/>
            <person name="Saada N.S."/>
            <person name="Santibanez J.S."/>
            <person name="Scheel M.S."/>
            <person name="Schneider B.S."/>
            <person name="Simmons D.S."/>
            <person name="Sisson I.S."/>
            <person name="Tang L.-Y.T."/>
            <person name="Thornton R.T."/>
            <person name="Tisius J.T."/>
            <person name="Toledanes G.T."/>
            <person name="Trejos Z.T."/>
            <person name="Usmani K.U."/>
            <person name="Varghese R.V."/>
            <person name="Vattathil S.V."/>
            <person name="Vee V.V."/>
            <person name="Walker D.W."/>
            <person name="Weissenberger G.W."/>
            <person name="White C.W."/>
            <person name="Williams A.W."/>
            <person name="Woodworth J.W."/>
            <person name="Wright R.W."/>
            <person name="Zhu Y.Z."/>
            <person name="Han Y.H."/>
            <person name="Newsham I.N."/>
            <person name="Nazareth L.N."/>
            <person name="Worley K.W."/>
            <person name="Muzny D.M."/>
            <person name="Rogers J.R."/>
            <person name="Gibbs R.G."/>
        </authorList>
    </citation>
    <scope>NUCLEOTIDE SEQUENCE [LARGE SCALE GENOMIC DNA]</scope>
</reference>